<name>A0A2L2XHB3_9FIRM</name>
<protein>
    <submittedName>
        <fullName evidence="4">S-layer homology domain</fullName>
    </submittedName>
</protein>
<keyword evidence="1" id="KW-0677">Repeat</keyword>
<feature type="chain" id="PRO_5014986105" evidence="2">
    <location>
        <begin position="32"/>
        <end position="478"/>
    </location>
</feature>
<accession>A0A2L2XHB3</accession>
<evidence type="ECO:0000313" key="4">
    <source>
        <dbReference type="EMBL" id="GBF35540.1"/>
    </source>
</evidence>
<keyword evidence="2" id="KW-0732">Signal</keyword>
<reference evidence="5" key="1">
    <citation type="submission" date="2018-02" db="EMBL/GenBank/DDBJ databases">
        <title>Genome sequence of Desulfocucumis palustris strain NAW-5.</title>
        <authorList>
            <person name="Watanabe M."/>
            <person name="Kojima H."/>
            <person name="Fukui M."/>
        </authorList>
    </citation>
    <scope>NUCLEOTIDE SEQUENCE [LARGE SCALE GENOMIC DNA]</scope>
    <source>
        <strain evidence="5">NAW-5</strain>
    </source>
</reference>
<evidence type="ECO:0000256" key="2">
    <source>
        <dbReference type="SAM" id="SignalP"/>
    </source>
</evidence>
<evidence type="ECO:0000259" key="3">
    <source>
        <dbReference type="PROSITE" id="PS51272"/>
    </source>
</evidence>
<dbReference type="EMBL" id="BFAV01000172">
    <property type="protein sequence ID" value="GBF35540.1"/>
    <property type="molecule type" value="Genomic_DNA"/>
</dbReference>
<dbReference type="Proteomes" id="UP000239549">
    <property type="component" value="Unassembled WGS sequence"/>
</dbReference>
<dbReference type="RefSeq" id="WP_165792233.1">
    <property type="nucleotide sequence ID" value="NZ_BFAV01000172.1"/>
</dbReference>
<dbReference type="AlphaFoldDB" id="A0A2L2XHB3"/>
<feature type="domain" description="SLH" evidence="3">
    <location>
        <begin position="35"/>
        <end position="98"/>
    </location>
</feature>
<evidence type="ECO:0000313" key="5">
    <source>
        <dbReference type="Proteomes" id="UP000239549"/>
    </source>
</evidence>
<proteinExistence type="predicted"/>
<comment type="caution">
    <text evidence="4">The sequence shown here is derived from an EMBL/GenBank/DDBJ whole genome shotgun (WGS) entry which is preliminary data.</text>
</comment>
<feature type="signal peptide" evidence="2">
    <location>
        <begin position="1"/>
        <end position="31"/>
    </location>
</feature>
<dbReference type="InterPro" id="IPR001119">
    <property type="entry name" value="SLH_dom"/>
</dbReference>
<gene>
    <name evidence="4" type="ORF">DCCM_4669</name>
</gene>
<sequence>MLSNKKMISQIAMLALIIPTLLLCRFSPAMAATASSTPIYTDLQNHWAQSRITRLATLGWLGLFRGQEMYPDQAANKLEALALTMKAAGFTPAPVNSSAAGKKTVKPAAAAKNMNIPAWGRRYFELAVEKGFVPDQAQEAFAPEKPVTRLDLAKILARTLYLTPPLNASSLTAESPNTTPSPAFTDGYLIPAEDLPLLQAVVDAGIMAVYQDGTFAPYGTVTRAELVSIISRLIDLGWIKISNGQQFTGRIAKIATTGKTRELELVTLSGSKKYKLSGRVLCYKDGTAWPVSLSAGYRSEIILDSKKTVGWINLLEKSTTAANPEKIRGSIKSIVLGNTNYLIINDLFCRDHMLPLAWDLVIDGKKASQNVKNLKNDSFVDIEVDGGQVKKITLLDTKTKSDTVVKAGDGTLYLKSKVSKNKPGWLNHWDLARIVDLDGNPRSDILPNDKVEITYLDPFPDEIDDEIPLEIKITTKKK</sequence>
<feature type="domain" description="SLH" evidence="3">
    <location>
        <begin position="181"/>
        <end position="244"/>
    </location>
</feature>
<dbReference type="PROSITE" id="PS51272">
    <property type="entry name" value="SLH"/>
    <property type="match status" value="3"/>
</dbReference>
<dbReference type="Pfam" id="PF00395">
    <property type="entry name" value="SLH"/>
    <property type="match status" value="2"/>
</dbReference>
<evidence type="ECO:0000256" key="1">
    <source>
        <dbReference type="ARBA" id="ARBA00022737"/>
    </source>
</evidence>
<organism evidence="4 5">
    <name type="scientific">Desulfocucumis palustris</name>
    <dbReference type="NCBI Taxonomy" id="1898651"/>
    <lineage>
        <taxon>Bacteria</taxon>
        <taxon>Bacillati</taxon>
        <taxon>Bacillota</taxon>
        <taxon>Clostridia</taxon>
        <taxon>Eubacteriales</taxon>
        <taxon>Desulfocucumaceae</taxon>
        <taxon>Desulfocucumis</taxon>
    </lineage>
</organism>
<feature type="domain" description="SLH" evidence="3">
    <location>
        <begin position="107"/>
        <end position="170"/>
    </location>
</feature>
<keyword evidence="5" id="KW-1185">Reference proteome</keyword>